<dbReference type="Proteomes" id="UP000004277">
    <property type="component" value="Unassembled WGS sequence"/>
</dbReference>
<proteinExistence type="predicted"/>
<organism evidence="1 2">
    <name type="scientific">Imbroritus primus</name>
    <dbReference type="NCBI Taxonomy" id="3058603"/>
    <lineage>
        <taxon>Bacteria</taxon>
        <taxon>Pseudomonadati</taxon>
        <taxon>Pseudomonadota</taxon>
        <taxon>Betaproteobacteria</taxon>
        <taxon>Burkholderiales</taxon>
        <taxon>Burkholderiaceae</taxon>
        <taxon>Imbroritus</taxon>
    </lineage>
</organism>
<gene>
    <name evidence="1" type="ORF">MW7_010345</name>
</gene>
<protein>
    <submittedName>
        <fullName evidence="1">AsmA family protein</fullName>
    </submittedName>
</protein>
<accession>A0ACD3SNZ9</accession>
<dbReference type="EMBL" id="AKCV02000017">
    <property type="protein sequence ID" value="TMS57863.1"/>
    <property type="molecule type" value="Genomic_DNA"/>
</dbReference>
<keyword evidence="2" id="KW-1185">Reference proteome</keyword>
<evidence type="ECO:0000313" key="1">
    <source>
        <dbReference type="EMBL" id="TMS57863.1"/>
    </source>
</evidence>
<sequence length="811" mass="84796">MKLIRTAAWTAAGVALMLLAGAAWIAVTFDPNDYKADLVALVEARTQRTLRIDGDLKLFFWPRLGADLGRTALSERRSATPFLSVEQARVSLAIWPLLRGRMVVDEVSLAGASVTLARDKNGRFNFDDLLSQSSGGGSESARVDLDIAGIRLKNGALVFKDALSGNTVQLGQLDLDTGRLTDGVRAPVALRTRVSSVLPAAALDLNIKTQLTFDRQAQRIALHGLHATAAGNALDIRGVDAAVSGDIALSWADGALQVADLVASVKGQQGTRHFEGKLSAPKIALTGDLLEGDAATFTAKVNEAQRTLAADLKLPAFAREGRRFRSGVAELALDFTQNNGTGKDTLKATVSAPLNGQLTADGRGLQSLDITLLTLKGSGTLQGQNIDMQLTSPLAVDMATRALSMPALKMGAQGRGERLPGGKLAVDLVGALQAGLRTEQVSLDLKGKVDTSQLAAHVSVKDFNAPRFKFDATVDTLNIDQYRHASTPALGDKSGRPGGGVPGTLDFSALRDLHGEGSVKIGRLVADGLTLAAVSADLRAAGGKLEVAPFSAAAFEGNVRGALTLDGSASTPAIALKTQASSIAIAPLLKHFAQSDTLEGRGSLNLDVTARGNTTAALRAALNGSGDILLVDGAIRGFNLAGTLREARGMLQQLRGEKSYRGSATEKTDFSELKGTFTIRDGVLQNRDLALKAPLLRAAGAGNVDLAHGTLDYTTRATLAATSKGQGGKEASELRGFTVPVRFTGPLSAPQYTIDFAGMAMDAARTEVESRVREALEKRLGGGATGDATQGTQPSKPADVLREGLRGLFGR</sequence>
<reference evidence="1" key="1">
    <citation type="submission" date="2019-05" db="EMBL/GenBank/DDBJ databases">
        <title>Revised genome assembly of Burkholderiaceae (previously Ralstonia) sp. PBA.</title>
        <authorList>
            <person name="Gan H.M."/>
        </authorList>
    </citation>
    <scope>NUCLEOTIDE SEQUENCE</scope>
    <source>
        <strain evidence="1">PBA</strain>
    </source>
</reference>
<comment type="caution">
    <text evidence="1">The sequence shown here is derived from an EMBL/GenBank/DDBJ whole genome shotgun (WGS) entry which is preliminary data.</text>
</comment>
<evidence type="ECO:0000313" key="2">
    <source>
        <dbReference type="Proteomes" id="UP000004277"/>
    </source>
</evidence>
<name>A0ACD3SNZ9_9BURK</name>